<feature type="region of interest" description="Disordered" evidence="1">
    <location>
        <begin position="54"/>
        <end position="87"/>
    </location>
</feature>
<evidence type="ECO:0000313" key="2">
    <source>
        <dbReference type="EMBL" id="GGI96831.1"/>
    </source>
</evidence>
<keyword evidence="3" id="KW-1185">Reference proteome</keyword>
<dbReference type="Proteomes" id="UP000658754">
    <property type="component" value="Unassembled WGS sequence"/>
</dbReference>
<gene>
    <name evidence="2" type="ORF">GCM10007175_38090</name>
</gene>
<accession>A0ABQ2CPI9</accession>
<evidence type="ECO:0008006" key="4">
    <source>
        <dbReference type="Google" id="ProtNLM"/>
    </source>
</evidence>
<evidence type="ECO:0000256" key="1">
    <source>
        <dbReference type="SAM" id="MobiDB-lite"/>
    </source>
</evidence>
<reference evidence="3" key="1">
    <citation type="journal article" date="2019" name="Int. J. Syst. Evol. Microbiol.">
        <title>The Global Catalogue of Microorganisms (GCM) 10K type strain sequencing project: providing services to taxonomists for standard genome sequencing and annotation.</title>
        <authorList>
            <consortium name="The Broad Institute Genomics Platform"/>
            <consortium name="The Broad Institute Genome Sequencing Center for Infectious Disease"/>
            <person name="Wu L."/>
            <person name="Ma J."/>
        </authorList>
    </citation>
    <scope>NUCLEOTIDE SEQUENCE [LARGE SCALE GENOMIC DNA]</scope>
    <source>
        <strain evidence="3">CGMCC 1.3601</strain>
    </source>
</reference>
<name>A0ABQ2CPI9_9MICC</name>
<sequence>MIGPVVGPAVCPAGLSAAAAGPADCWCVKICFMVVPLLPAGSNVPCPQVYARPAGTSTPLPGESEDRPGQELAQADGVLAGEPVDIR</sequence>
<evidence type="ECO:0000313" key="3">
    <source>
        <dbReference type="Proteomes" id="UP000658754"/>
    </source>
</evidence>
<comment type="caution">
    <text evidence="2">The sequence shown here is derived from an EMBL/GenBank/DDBJ whole genome shotgun (WGS) entry which is preliminary data.</text>
</comment>
<dbReference type="EMBL" id="BMKV01000011">
    <property type="protein sequence ID" value="GGI96831.1"/>
    <property type="molecule type" value="Genomic_DNA"/>
</dbReference>
<proteinExistence type="predicted"/>
<protein>
    <recommendedName>
        <fullName evidence="4">Secreted protein</fullName>
    </recommendedName>
</protein>
<organism evidence="2 3">
    <name type="scientific">Pseudarthrobacter scleromae</name>
    <dbReference type="NCBI Taxonomy" id="158897"/>
    <lineage>
        <taxon>Bacteria</taxon>
        <taxon>Bacillati</taxon>
        <taxon>Actinomycetota</taxon>
        <taxon>Actinomycetes</taxon>
        <taxon>Micrococcales</taxon>
        <taxon>Micrococcaceae</taxon>
        <taxon>Pseudarthrobacter</taxon>
    </lineage>
</organism>